<proteinExistence type="predicted"/>
<dbReference type="EMBL" id="JANPWB010000010">
    <property type="protein sequence ID" value="KAJ1145810.1"/>
    <property type="molecule type" value="Genomic_DNA"/>
</dbReference>
<name>A0AAV7R2Y2_PLEWA</name>
<reference evidence="2" key="1">
    <citation type="journal article" date="2022" name="bioRxiv">
        <title>Sequencing and chromosome-scale assembly of the giantPleurodeles waltlgenome.</title>
        <authorList>
            <person name="Brown T."/>
            <person name="Elewa A."/>
            <person name="Iarovenko S."/>
            <person name="Subramanian E."/>
            <person name="Araus A.J."/>
            <person name="Petzold A."/>
            <person name="Susuki M."/>
            <person name="Suzuki K.-i.T."/>
            <person name="Hayashi T."/>
            <person name="Toyoda A."/>
            <person name="Oliveira C."/>
            <person name="Osipova E."/>
            <person name="Leigh N.D."/>
            <person name="Simon A."/>
            <person name="Yun M.H."/>
        </authorList>
    </citation>
    <scope>NUCLEOTIDE SEQUENCE</scope>
    <source>
        <strain evidence="2">20211129_DDA</strain>
        <tissue evidence="2">Liver</tissue>
    </source>
</reference>
<keyword evidence="3" id="KW-1185">Reference proteome</keyword>
<feature type="region of interest" description="Disordered" evidence="1">
    <location>
        <begin position="184"/>
        <end position="218"/>
    </location>
</feature>
<sequence length="245" mass="26395">MFDIEDAIRIQLTSRYRDQPSTNHCPPCCPAIQFSQNQHLSLEQPALALCTCSGPGRTSVPPPLLLRGRSSRALSVIGRHQGPAPSKRLPLGRCRPTLPVGRLSRQAEGPRLPPHSAGPSHLRDRGCQAASFGPERLRPRVASLGCGPPNPYLRGRQPPRHPPGRRAESSLSWLHTLPSSAKTLRAAGAPAAAPPDRECGPGPERLSSGSPRASERLSSRSFEFLSLHNAPRFSGVPSLMLARGR</sequence>
<dbReference type="AlphaFoldDB" id="A0AAV7R2Y2"/>
<accession>A0AAV7R2Y2</accession>
<evidence type="ECO:0000313" key="2">
    <source>
        <dbReference type="EMBL" id="KAJ1145810.1"/>
    </source>
</evidence>
<gene>
    <name evidence="2" type="ORF">NDU88_012094</name>
</gene>
<evidence type="ECO:0000256" key="1">
    <source>
        <dbReference type="SAM" id="MobiDB-lite"/>
    </source>
</evidence>
<feature type="region of interest" description="Disordered" evidence="1">
    <location>
        <begin position="79"/>
        <end position="170"/>
    </location>
</feature>
<protein>
    <submittedName>
        <fullName evidence="2">Uncharacterized protein</fullName>
    </submittedName>
</protein>
<organism evidence="2 3">
    <name type="scientific">Pleurodeles waltl</name>
    <name type="common">Iberian ribbed newt</name>
    <dbReference type="NCBI Taxonomy" id="8319"/>
    <lineage>
        <taxon>Eukaryota</taxon>
        <taxon>Metazoa</taxon>
        <taxon>Chordata</taxon>
        <taxon>Craniata</taxon>
        <taxon>Vertebrata</taxon>
        <taxon>Euteleostomi</taxon>
        <taxon>Amphibia</taxon>
        <taxon>Batrachia</taxon>
        <taxon>Caudata</taxon>
        <taxon>Salamandroidea</taxon>
        <taxon>Salamandridae</taxon>
        <taxon>Pleurodelinae</taxon>
        <taxon>Pleurodeles</taxon>
    </lineage>
</organism>
<evidence type="ECO:0000313" key="3">
    <source>
        <dbReference type="Proteomes" id="UP001066276"/>
    </source>
</evidence>
<comment type="caution">
    <text evidence="2">The sequence shown here is derived from an EMBL/GenBank/DDBJ whole genome shotgun (WGS) entry which is preliminary data.</text>
</comment>
<dbReference type="Proteomes" id="UP001066276">
    <property type="component" value="Chromosome 6"/>
</dbReference>